<dbReference type="HOGENOM" id="CLU_089975_0_0_12"/>
<dbReference type="STRING" id="573413.Spirs_1860"/>
<dbReference type="InterPro" id="IPR001347">
    <property type="entry name" value="SIS_dom"/>
</dbReference>
<dbReference type="GO" id="GO:0097367">
    <property type="term" value="F:carbohydrate derivative binding"/>
    <property type="evidence" value="ECO:0007669"/>
    <property type="project" value="InterPro"/>
</dbReference>
<protein>
    <recommendedName>
        <fullName evidence="1">SIS domain-containing protein</fullName>
    </recommendedName>
</protein>
<dbReference type="eggNOG" id="COG4821">
    <property type="taxonomic scope" value="Bacteria"/>
</dbReference>
<dbReference type="GO" id="GO:1901135">
    <property type="term" value="P:carbohydrate derivative metabolic process"/>
    <property type="evidence" value="ECO:0007669"/>
    <property type="project" value="InterPro"/>
</dbReference>
<dbReference type="RefSeq" id="WP_013254450.1">
    <property type="nucleotide sequence ID" value="NC_014364.1"/>
</dbReference>
<dbReference type="Pfam" id="PF13580">
    <property type="entry name" value="SIS_2"/>
    <property type="match status" value="1"/>
</dbReference>
<accession>E1R6G8</accession>
<sequence length="251" mass="27128">MKYIDAIIEIAQKIQITQKDSLTSASKICAGVIAKKRPVLLFGAGHSSLPCQEAFPRIGSIPGFIQITEPVFGFNGFVTGKGGQKQMSFLEQTEGFAEVILSNYALQKGDCLIIVSNSGINALPLELCLAASQRGVTTISLSSFLHASANRPKHTNITQRLHELSDIAIDNCTPEGDALIPILETHKSGGSSTIANMLIINSIVVETTRILEMEGYHPLVYPSHNVSESEHKVAILEKAIFTAHKQFLSSL</sequence>
<evidence type="ECO:0000313" key="2">
    <source>
        <dbReference type="EMBL" id="ADK80986.1"/>
    </source>
</evidence>
<feature type="domain" description="SIS" evidence="1">
    <location>
        <begin position="29"/>
        <end position="213"/>
    </location>
</feature>
<dbReference type="AlphaFoldDB" id="E1R6G8"/>
<gene>
    <name evidence="2" type="ordered locus">Spirs_1860</name>
</gene>
<dbReference type="PROSITE" id="PS51464">
    <property type="entry name" value="SIS"/>
    <property type="match status" value="1"/>
</dbReference>
<dbReference type="InterPro" id="IPR046348">
    <property type="entry name" value="SIS_dom_sf"/>
</dbReference>
<evidence type="ECO:0000259" key="1">
    <source>
        <dbReference type="PROSITE" id="PS51464"/>
    </source>
</evidence>
<dbReference type="NCBIfam" id="NF002805">
    <property type="entry name" value="PRK02947.1"/>
    <property type="match status" value="1"/>
</dbReference>
<dbReference type="Gene3D" id="3.40.50.10490">
    <property type="entry name" value="Glucose-6-phosphate isomerase like protein, domain 1"/>
    <property type="match status" value="1"/>
</dbReference>
<evidence type="ECO:0000313" key="3">
    <source>
        <dbReference type="Proteomes" id="UP000002318"/>
    </source>
</evidence>
<organism evidence="2 3">
    <name type="scientific">Sediminispirochaeta smaragdinae (strain DSM 11293 / JCM 15392 / SEBR 4228)</name>
    <name type="common">Spirochaeta smaragdinae</name>
    <dbReference type="NCBI Taxonomy" id="573413"/>
    <lineage>
        <taxon>Bacteria</taxon>
        <taxon>Pseudomonadati</taxon>
        <taxon>Spirochaetota</taxon>
        <taxon>Spirochaetia</taxon>
        <taxon>Spirochaetales</taxon>
        <taxon>Spirochaetaceae</taxon>
        <taxon>Sediminispirochaeta</taxon>
    </lineage>
</organism>
<proteinExistence type="predicted"/>
<dbReference type="KEGG" id="ssm:Spirs_1860"/>
<keyword evidence="3" id="KW-1185">Reference proteome</keyword>
<dbReference type="Proteomes" id="UP000002318">
    <property type="component" value="Chromosome"/>
</dbReference>
<name>E1R6G8_SEDSS</name>
<dbReference type="EMBL" id="CP002116">
    <property type="protein sequence ID" value="ADK80986.1"/>
    <property type="molecule type" value="Genomic_DNA"/>
</dbReference>
<reference evidence="2 3" key="1">
    <citation type="journal article" date="2010" name="Stand. Genomic Sci.">
        <title>Complete genome sequence of Spirochaeta smaragdinae type strain (SEBR 4228).</title>
        <authorList>
            <person name="Mavromatis K."/>
            <person name="Yasawong M."/>
            <person name="Chertkov O."/>
            <person name="Lapidus A."/>
            <person name="Lucas S."/>
            <person name="Nolan M."/>
            <person name="Del Rio T.G."/>
            <person name="Tice H."/>
            <person name="Cheng J.F."/>
            <person name="Pitluck S."/>
            <person name="Liolios K."/>
            <person name="Ivanova N."/>
            <person name="Tapia R."/>
            <person name="Han C."/>
            <person name="Bruce D."/>
            <person name="Goodwin L."/>
            <person name="Pati A."/>
            <person name="Chen A."/>
            <person name="Palaniappan K."/>
            <person name="Land M."/>
            <person name="Hauser L."/>
            <person name="Chang Y.J."/>
            <person name="Jeffries C.D."/>
            <person name="Detter J.C."/>
            <person name="Rohde M."/>
            <person name="Brambilla E."/>
            <person name="Spring S."/>
            <person name="Goker M."/>
            <person name="Sikorski J."/>
            <person name="Woyke T."/>
            <person name="Bristow J."/>
            <person name="Eisen J.A."/>
            <person name="Markowitz V."/>
            <person name="Hugenholtz P."/>
            <person name="Klenk H.P."/>
            <person name="Kyrpides N.C."/>
        </authorList>
    </citation>
    <scope>NUCLEOTIDE SEQUENCE [LARGE SCALE GENOMIC DNA]</scope>
    <source>
        <strain evidence="3">DSM 11293 / JCM 15392 / SEBR 4228</strain>
    </source>
</reference>
<dbReference type="OrthoDB" id="9805185at2"/>
<dbReference type="SUPFAM" id="SSF53697">
    <property type="entry name" value="SIS domain"/>
    <property type="match status" value="1"/>
</dbReference>